<proteinExistence type="predicted"/>
<reference evidence="2" key="1">
    <citation type="submission" date="2016-11" db="EMBL/GenBank/DDBJ databases">
        <authorList>
            <person name="Varghese N."/>
            <person name="Submissions S."/>
        </authorList>
    </citation>
    <scope>NUCLEOTIDE SEQUENCE [LARGE SCALE GENOMIC DNA]</scope>
    <source>
        <strain evidence="2">DSM 16478</strain>
    </source>
</reference>
<dbReference type="Proteomes" id="UP000184314">
    <property type="component" value="Unassembled WGS sequence"/>
</dbReference>
<evidence type="ECO:0000313" key="2">
    <source>
        <dbReference type="Proteomes" id="UP000184314"/>
    </source>
</evidence>
<dbReference type="PANTHER" id="PTHR41913">
    <property type="entry name" value="DUF1684 DOMAIN-CONTAINING PROTEIN"/>
    <property type="match status" value="1"/>
</dbReference>
<dbReference type="STRING" id="228958.SAMN04488007_1839"/>
<protein>
    <recommendedName>
        <fullName evidence="3">DUF1684 domain-containing protein</fullName>
    </recommendedName>
</protein>
<name>A0A1M6N0A7_9FLAO</name>
<dbReference type="Pfam" id="PF07920">
    <property type="entry name" value="DUF1684"/>
    <property type="match status" value="1"/>
</dbReference>
<dbReference type="PROSITE" id="PS51257">
    <property type="entry name" value="PROKAR_LIPOPROTEIN"/>
    <property type="match status" value="1"/>
</dbReference>
<keyword evidence="2" id="KW-1185">Reference proteome</keyword>
<dbReference type="RefSeq" id="WP_073243231.1">
    <property type="nucleotide sequence ID" value="NZ_FQZX01000001.1"/>
</dbReference>
<organism evidence="1 2">
    <name type="scientific">Maribacter aquivivus</name>
    <dbReference type="NCBI Taxonomy" id="228958"/>
    <lineage>
        <taxon>Bacteria</taxon>
        <taxon>Pseudomonadati</taxon>
        <taxon>Bacteroidota</taxon>
        <taxon>Flavobacteriia</taxon>
        <taxon>Flavobacteriales</taxon>
        <taxon>Flavobacteriaceae</taxon>
        <taxon>Maribacter</taxon>
    </lineage>
</organism>
<accession>A0A1M6N0A7</accession>
<dbReference type="EMBL" id="FQZX01000001">
    <property type="protein sequence ID" value="SHJ89063.1"/>
    <property type="molecule type" value="Genomic_DNA"/>
</dbReference>
<gene>
    <name evidence="1" type="ORF">SAMN04488007_1839</name>
</gene>
<dbReference type="OrthoDB" id="5493262at2"/>
<dbReference type="PANTHER" id="PTHR41913:SF1">
    <property type="entry name" value="DUF1684 DOMAIN-CONTAINING PROTEIN"/>
    <property type="match status" value="1"/>
</dbReference>
<sequence length="214" mass="24362">MRLCIAVLVLGMFVSCGQEKKYHDVKNDITSTVTSDKLAGILLFQEELNAEFKDPETSPLADRFRSDFETLDFFAPDTSYVIEAEFIRTPEALPFSMPTTTDRESTEVVYAIARFSINGKVHELEIYQSPDLITQEKYEDYLFLPFTDKTNGEETYGGGRYLDLRIPDGNTIILDFNKAYNPYCAYNKKFSCPLVPAVNNLDTEIRVGVKAFDH</sequence>
<evidence type="ECO:0000313" key="1">
    <source>
        <dbReference type="EMBL" id="SHJ89063.1"/>
    </source>
</evidence>
<dbReference type="InterPro" id="IPR012467">
    <property type="entry name" value="DUF1684"/>
</dbReference>
<dbReference type="AlphaFoldDB" id="A0A1M6N0A7"/>
<evidence type="ECO:0008006" key="3">
    <source>
        <dbReference type="Google" id="ProtNLM"/>
    </source>
</evidence>